<evidence type="ECO:0000313" key="2">
    <source>
        <dbReference type="EMBL" id="KIL59621.1"/>
    </source>
</evidence>
<accession>A0A0C2WS99</accession>
<dbReference type="Proteomes" id="UP000054549">
    <property type="component" value="Unassembled WGS sequence"/>
</dbReference>
<organism evidence="2 3">
    <name type="scientific">Amanita muscaria (strain Koide BX008)</name>
    <dbReference type="NCBI Taxonomy" id="946122"/>
    <lineage>
        <taxon>Eukaryota</taxon>
        <taxon>Fungi</taxon>
        <taxon>Dikarya</taxon>
        <taxon>Basidiomycota</taxon>
        <taxon>Agaricomycotina</taxon>
        <taxon>Agaricomycetes</taxon>
        <taxon>Agaricomycetidae</taxon>
        <taxon>Agaricales</taxon>
        <taxon>Pluteineae</taxon>
        <taxon>Amanitaceae</taxon>
        <taxon>Amanita</taxon>
    </lineage>
</organism>
<sequence>MPRPVSADGAEGAATTSEEMVTDAAQEATPVGSKTTSAPSDDTSEGSNEELDDASDLDFNDNCTVSYEPMSLGPGFDDFFDEGHSSILVRKEYRDMFKHISTLRQNDRKRGVVITGTPGIENQIFSISYSSKESSMDNARHTSILPPLY</sequence>
<dbReference type="InParanoid" id="A0A0C2WS99"/>
<dbReference type="HOGENOM" id="CLU_1749151_0_0_1"/>
<keyword evidence="3" id="KW-1185">Reference proteome</keyword>
<dbReference type="AlphaFoldDB" id="A0A0C2WS99"/>
<gene>
    <name evidence="2" type="ORF">M378DRAFT_998213</name>
</gene>
<name>A0A0C2WS99_AMAMK</name>
<reference evidence="2 3" key="1">
    <citation type="submission" date="2014-04" db="EMBL/GenBank/DDBJ databases">
        <title>Evolutionary Origins and Diversification of the Mycorrhizal Mutualists.</title>
        <authorList>
            <consortium name="DOE Joint Genome Institute"/>
            <consortium name="Mycorrhizal Genomics Consortium"/>
            <person name="Kohler A."/>
            <person name="Kuo A."/>
            <person name="Nagy L.G."/>
            <person name="Floudas D."/>
            <person name="Copeland A."/>
            <person name="Barry K.W."/>
            <person name="Cichocki N."/>
            <person name="Veneault-Fourrey C."/>
            <person name="LaButti K."/>
            <person name="Lindquist E.A."/>
            <person name="Lipzen A."/>
            <person name="Lundell T."/>
            <person name="Morin E."/>
            <person name="Murat C."/>
            <person name="Riley R."/>
            <person name="Ohm R."/>
            <person name="Sun H."/>
            <person name="Tunlid A."/>
            <person name="Henrissat B."/>
            <person name="Grigoriev I.V."/>
            <person name="Hibbett D.S."/>
            <person name="Martin F."/>
        </authorList>
    </citation>
    <scope>NUCLEOTIDE SEQUENCE [LARGE SCALE GENOMIC DNA]</scope>
    <source>
        <strain evidence="2 3">Koide BX008</strain>
    </source>
</reference>
<dbReference type="EMBL" id="KN818312">
    <property type="protein sequence ID" value="KIL59621.1"/>
    <property type="molecule type" value="Genomic_DNA"/>
</dbReference>
<feature type="compositionally biased region" description="Acidic residues" evidence="1">
    <location>
        <begin position="42"/>
        <end position="59"/>
    </location>
</feature>
<evidence type="ECO:0000313" key="3">
    <source>
        <dbReference type="Proteomes" id="UP000054549"/>
    </source>
</evidence>
<evidence type="ECO:0000256" key="1">
    <source>
        <dbReference type="SAM" id="MobiDB-lite"/>
    </source>
</evidence>
<feature type="region of interest" description="Disordered" evidence="1">
    <location>
        <begin position="1"/>
        <end position="62"/>
    </location>
</feature>
<feature type="compositionally biased region" description="Polar residues" evidence="1">
    <location>
        <begin position="32"/>
        <end position="41"/>
    </location>
</feature>
<protein>
    <submittedName>
        <fullName evidence="2">Uncharacterized protein</fullName>
    </submittedName>
</protein>
<proteinExistence type="predicted"/>